<accession>A0A1P9X1Y7</accession>
<dbReference type="PANTHER" id="PTHR43133">
    <property type="entry name" value="RNA POLYMERASE ECF-TYPE SIGMA FACTO"/>
    <property type="match status" value="1"/>
</dbReference>
<dbReference type="Pfam" id="PF04542">
    <property type="entry name" value="Sigma70_r2"/>
    <property type="match status" value="1"/>
</dbReference>
<gene>
    <name evidence="5" type="ORF">AWR27_21490</name>
</gene>
<keyword evidence="2" id="KW-0731">Sigma factor</keyword>
<name>A0A1P9X1Y7_9BACT</name>
<dbReference type="Gene3D" id="1.10.1740.10">
    <property type="match status" value="1"/>
</dbReference>
<dbReference type="Proteomes" id="UP000187941">
    <property type="component" value="Chromosome"/>
</dbReference>
<evidence type="ECO:0000256" key="3">
    <source>
        <dbReference type="ARBA" id="ARBA00023163"/>
    </source>
</evidence>
<evidence type="ECO:0000313" key="5">
    <source>
        <dbReference type="EMBL" id="AQG81652.1"/>
    </source>
</evidence>
<keyword evidence="6" id="KW-1185">Reference proteome</keyword>
<dbReference type="KEGG" id="smon:AWR27_21490"/>
<dbReference type="InterPro" id="IPR039425">
    <property type="entry name" value="RNA_pol_sigma-70-like"/>
</dbReference>
<evidence type="ECO:0000313" key="6">
    <source>
        <dbReference type="Proteomes" id="UP000187941"/>
    </source>
</evidence>
<evidence type="ECO:0000256" key="2">
    <source>
        <dbReference type="ARBA" id="ARBA00023082"/>
    </source>
</evidence>
<sequence length="165" mass="18122">MPEKNLVAHLTAGNKDAFAQLYDVYAPALLSVICRIVGDSAKSATVLETAFRQIHQRIPTYKPNSQPLFVWLMDIARRTALDAVADVQKPAFQPLQLSATGRIRVSQAVAAPPVATTEPHLSEFLQAVLHKNCTPEEAARLLGLPADSARQQLRLAMLQFRAQQV</sequence>
<dbReference type="STRING" id="1178516.AWR27_21490"/>
<evidence type="ECO:0000256" key="1">
    <source>
        <dbReference type="ARBA" id="ARBA00023015"/>
    </source>
</evidence>
<reference evidence="5 6" key="1">
    <citation type="submission" date="2016-01" db="EMBL/GenBank/DDBJ databases">
        <authorList>
            <person name="Oliw E.H."/>
        </authorList>
    </citation>
    <scope>NUCLEOTIDE SEQUENCE [LARGE SCALE GENOMIC DNA]</scope>
    <source>
        <strain evidence="5 6">DY10</strain>
    </source>
</reference>
<evidence type="ECO:0000259" key="4">
    <source>
        <dbReference type="Pfam" id="PF04542"/>
    </source>
</evidence>
<protein>
    <recommendedName>
        <fullName evidence="4">RNA polymerase sigma-70 region 2 domain-containing protein</fullName>
    </recommendedName>
</protein>
<feature type="domain" description="RNA polymerase sigma-70 region 2" evidence="4">
    <location>
        <begin position="21"/>
        <end position="86"/>
    </location>
</feature>
<organism evidence="5 6">
    <name type="scientific">Spirosoma montaniterrae</name>
    <dbReference type="NCBI Taxonomy" id="1178516"/>
    <lineage>
        <taxon>Bacteria</taxon>
        <taxon>Pseudomonadati</taxon>
        <taxon>Bacteroidota</taxon>
        <taxon>Cytophagia</taxon>
        <taxon>Cytophagales</taxon>
        <taxon>Cytophagaceae</taxon>
        <taxon>Spirosoma</taxon>
    </lineage>
</organism>
<dbReference type="AlphaFoldDB" id="A0A1P9X1Y7"/>
<dbReference type="InterPro" id="IPR013325">
    <property type="entry name" value="RNA_pol_sigma_r2"/>
</dbReference>
<dbReference type="GO" id="GO:0016987">
    <property type="term" value="F:sigma factor activity"/>
    <property type="evidence" value="ECO:0007669"/>
    <property type="project" value="UniProtKB-KW"/>
</dbReference>
<proteinExistence type="predicted"/>
<keyword evidence="1" id="KW-0805">Transcription regulation</keyword>
<dbReference type="PANTHER" id="PTHR43133:SF62">
    <property type="entry name" value="RNA POLYMERASE SIGMA FACTOR SIGZ"/>
    <property type="match status" value="1"/>
</dbReference>
<dbReference type="GO" id="GO:0006352">
    <property type="term" value="P:DNA-templated transcription initiation"/>
    <property type="evidence" value="ECO:0007669"/>
    <property type="project" value="InterPro"/>
</dbReference>
<dbReference type="InterPro" id="IPR007627">
    <property type="entry name" value="RNA_pol_sigma70_r2"/>
</dbReference>
<keyword evidence="3" id="KW-0804">Transcription</keyword>
<dbReference type="SUPFAM" id="SSF88946">
    <property type="entry name" value="Sigma2 domain of RNA polymerase sigma factors"/>
    <property type="match status" value="1"/>
</dbReference>
<dbReference type="EMBL" id="CP014263">
    <property type="protein sequence ID" value="AQG81652.1"/>
    <property type="molecule type" value="Genomic_DNA"/>
</dbReference>